<evidence type="ECO:0000313" key="2">
    <source>
        <dbReference type="Proteomes" id="UP000233786"/>
    </source>
</evidence>
<evidence type="ECO:0000313" key="1">
    <source>
        <dbReference type="EMBL" id="PKW14766.1"/>
    </source>
</evidence>
<sequence>MLTVDGPARDVVIGVEDLPYCPGNNEVWTVTEHPGKRVLYSVPR</sequence>
<dbReference type="EMBL" id="PJNB01000001">
    <property type="protein sequence ID" value="PKW14766.1"/>
    <property type="molecule type" value="Genomic_DNA"/>
</dbReference>
<keyword evidence="2" id="KW-1185">Reference proteome</keyword>
<gene>
    <name evidence="1" type="ORF">A8926_2413</name>
</gene>
<name>A0A2N3XVR8_SACSN</name>
<proteinExistence type="predicted"/>
<protein>
    <submittedName>
        <fullName evidence="1">Uncharacterized protein</fullName>
    </submittedName>
</protein>
<dbReference type="Proteomes" id="UP000233786">
    <property type="component" value="Unassembled WGS sequence"/>
</dbReference>
<dbReference type="AlphaFoldDB" id="A0A2N3XVR8"/>
<organism evidence="1 2">
    <name type="scientific">Saccharopolyspora spinosa</name>
    <dbReference type="NCBI Taxonomy" id="60894"/>
    <lineage>
        <taxon>Bacteria</taxon>
        <taxon>Bacillati</taxon>
        <taxon>Actinomycetota</taxon>
        <taxon>Actinomycetes</taxon>
        <taxon>Pseudonocardiales</taxon>
        <taxon>Pseudonocardiaceae</taxon>
        <taxon>Saccharopolyspora</taxon>
    </lineage>
</organism>
<accession>A0A2N3XVR8</accession>
<reference evidence="1" key="1">
    <citation type="submission" date="2017-12" db="EMBL/GenBank/DDBJ databases">
        <title>Sequencing the genomes of 1000 Actinobacteria strains.</title>
        <authorList>
            <person name="Klenk H.-P."/>
        </authorList>
    </citation>
    <scope>NUCLEOTIDE SEQUENCE [LARGE SCALE GENOMIC DNA]</scope>
    <source>
        <strain evidence="1">DSM 44228</strain>
    </source>
</reference>
<comment type="caution">
    <text evidence="1">The sequence shown here is derived from an EMBL/GenBank/DDBJ whole genome shotgun (WGS) entry which is preliminary data.</text>
</comment>
<dbReference type="STRING" id="994479.GCA_000194155_03029"/>